<comment type="similarity">
    <text evidence="1">Belongs to the TCTP family.</text>
</comment>
<evidence type="ECO:0000259" key="3">
    <source>
        <dbReference type="PROSITE" id="PS51797"/>
    </source>
</evidence>
<dbReference type="InterPro" id="IPR011323">
    <property type="entry name" value="Mss4/transl-control_tumour"/>
</dbReference>
<keyword evidence="5" id="KW-1185">Reference proteome</keyword>
<dbReference type="InterPro" id="IPR011057">
    <property type="entry name" value="Mss4-like_sf"/>
</dbReference>
<dbReference type="Gene3D" id="2.170.150.10">
    <property type="entry name" value="Metal Binding Protein, Guanine Nucleotide Exchange Factor, Chain A"/>
    <property type="match status" value="2"/>
</dbReference>
<feature type="domain" description="TCTP" evidence="3">
    <location>
        <begin position="24"/>
        <end position="91"/>
    </location>
</feature>
<keyword evidence="2" id="KW-0732">Signal</keyword>
<dbReference type="PROSITE" id="PS51797">
    <property type="entry name" value="TCTP_3"/>
    <property type="match status" value="1"/>
</dbReference>
<evidence type="ECO:0000313" key="5">
    <source>
        <dbReference type="Proteomes" id="UP000838412"/>
    </source>
</evidence>
<feature type="signal peptide" evidence="2">
    <location>
        <begin position="1"/>
        <end position="23"/>
    </location>
</feature>
<dbReference type="InterPro" id="IPR018105">
    <property type="entry name" value="Translational_control_tumour_p"/>
</dbReference>
<dbReference type="Proteomes" id="UP000838412">
    <property type="component" value="Chromosome 4"/>
</dbReference>
<dbReference type="SUPFAM" id="SSF51316">
    <property type="entry name" value="Mss4-like"/>
    <property type="match status" value="2"/>
</dbReference>
<proteinExistence type="inferred from homology"/>
<gene>
    <name evidence="4" type="primary">TPT1</name>
    <name evidence="4" type="ORF">BLAG_LOCUS17171</name>
</gene>
<evidence type="ECO:0000256" key="1">
    <source>
        <dbReference type="PROSITE-ProRule" id="PRU01133"/>
    </source>
</evidence>
<dbReference type="GO" id="GO:0005509">
    <property type="term" value="F:calcium ion binding"/>
    <property type="evidence" value="ECO:0007669"/>
    <property type="project" value="TreeGrafter"/>
</dbReference>
<feature type="chain" id="PRO_5035480802" evidence="2">
    <location>
        <begin position="24"/>
        <end position="91"/>
    </location>
</feature>
<reference evidence="4" key="1">
    <citation type="submission" date="2022-01" db="EMBL/GenBank/DDBJ databases">
        <authorList>
            <person name="Braso-Vives M."/>
        </authorList>
    </citation>
    <scope>NUCLEOTIDE SEQUENCE</scope>
</reference>
<dbReference type="PANTHER" id="PTHR11991">
    <property type="entry name" value="TRANSLATIONALLY CONTROLLED TUMOR PROTEIN-RELATED"/>
    <property type="match status" value="1"/>
</dbReference>
<sequence length="91" mass="10456">MESLRATLLALLLCGITAHFSTGMIIYRDVITGDEMFSDFFKIRPRYDGILYEVEGESKNKEGMVALLNYREDGTTPYMLFFKDGLEEEEV</sequence>
<accession>A0A8J9ZQV5</accession>
<evidence type="ECO:0000313" key="4">
    <source>
        <dbReference type="EMBL" id="CAH1261876.1"/>
    </source>
</evidence>
<dbReference type="AlphaFoldDB" id="A0A8J9ZQV5"/>
<protein>
    <submittedName>
        <fullName evidence="4">TPT1 protein</fullName>
    </submittedName>
</protein>
<evidence type="ECO:0000256" key="2">
    <source>
        <dbReference type="SAM" id="SignalP"/>
    </source>
</evidence>
<dbReference type="GO" id="GO:0005737">
    <property type="term" value="C:cytoplasm"/>
    <property type="evidence" value="ECO:0007669"/>
    <property type="project" value="TreeGrafter"/>
</dbReference>
<dbReference type="EMBL" id="OV696689">
    <property type="protein sequence ID" value="CAH1261876.1"/>
    <property type="molecule type" value="Genomic_DNA"/>
</dbReference>
<organism evidence="4 5">
    <name type="scientific">Branchiostoma lanceolatum</name>
    <name type="common">Common lancelet</name>
    <name type="synonym">Amphioxus lanceolatum</name>
    <dbReference type="NCBI Taxonomy" id="7740"/>
    <lineage>
        <taxon>Eukaryota</taxon>
        <taxon>Metazoa</taxon>
        <taxon>Chordata</taxon>
        <taxon>Cephalochordata</taxon>
        <taxon>Leptocardii</taxon>
        <taxon>Amphioxiformes</taxon>
        <taxon>Branchiostomatidae</taxon>
        <taxon>Branchiostoma</taxon>
    </lineage>
</organism>
<dbReference type="InterPro" id="IPR034737">
    <property type="entry name" value="TCTP"/>
</dbReference>
<dbReference type="OrthoDB" id="10248936at2759"/>
<dbReference type="PANTHER" id="PTHR11991:SF0">
    <property type="entry name" value="TRANSLATIONALLY-CONTROLLED TUMOR PROTEIN"/>
    <property type="match status" value="1"/>
</dbReference>
<name>A0A8J9ZQV5_BRALA</name>
<dbReference type="Pfam" id="PF00838">
    <property type="entry name" value="TCTP"/>
    <property type="match status" value="1"/>
</dbReference>